<accession>A0A518JN34</accession>
<keyword evidence="3" id="KW-1185">Reference proteome</keyword>
<dbReference type="SUPFAM" id="SSF51905">
    <property type="entry name" value="FAD/NAD(P)-binding domain"/>
    <property type="match status" value="1"/>
</dbReference>
<dbReference type="EC" id="1.-.-.-" evidence="2"/>
<dbReference type="Proteomes" id="UP000315082">
    <property type="component" value="Chromosome"/>
</dbReference>
<evidence type="ECO:0000256" key="1">
    <source>
        <dbReference type="ARBA" id="ARBA00023002"/>
    </source>
</evidence>
<name>A0A518JN34_9BACT</name>
<evidence type="ECO:0000313" key="3">
    <source>
        <dbReference type="Proteomes" id="UP000315082"/>
    </source>
</evidence>
<dbReference type="GO" id="GO:0036503">
    <property type="term" value="P:ERAD pathway"/>
    <property type="evidence" value="ECO:0007669"/>
    <property type="project" value="TreeGrafter"/>
</dbReference>
<dbReference type="AlphaFoldDB" id="A0A518JN34"/>
<dbReference type="PRINTS" id="PR00411">
    <property type="entry name" value="PNDRDTASEI"/>
</dbReference>
<dbReference type="GO" id="GO:0004497">
    <property type="term" value="F:monooxygenase activity"/>
    <property type="evidence" value="ECO:0007669"/>
    <property type="project" value="TreeGrafter"/>
</dbReference>
<dbReference type="KEGG" id="rcf:Poly24_06500"/>
<dbReference type="PRINTS" id="PR00368">
    <property type="entry name" value="FADPNR"/>
</dbReference>
<proteinExistence type="predicted"/>
<dbReference type="Gene3D" id="3.50.50.60">
    <property type="entry name" value="FAD/NAD(P)-binding domain"/>
    <property type="match status" value="2"/>
</dbReference>
<dbReference type="GO" id="GO:0050660">
    <property type="term" value="F:flavin adenine dinucleotide binding"/>
    <property type="evidence" value="ECO:0007669"/>
    <property type="project" value="TreeGrafter"/>
</dbReference>
<dbReference type="EMBL" id="CP036348">
    <property type="protein sequence ID" value="QDV66960.1"/>
    <property type="molecule type" value="Genomic_DNA"/>
</dbReference>
<evidence type="ECO:0000313" key="2">
    <source>
        <dbReference type="EMBL" id="QDV66960.1"/>
    </source>
</evidence>
<dbReference type="Pfam" id="PF13738">
    <property type="entry name" value="Pyr_redox_3"/>
    <property type="match status" value="1"/>
</dbReference>
<dbReference type="InterPro" id="IPR036188">
    <property type="entry name" value="FAD/NAD-bd_sf"/>
</dbReference>
<dbReference type="PANTHER" id="PTHR43539:SF23">
    <property type="entry name" value="FAD-DEPENDENT OXIDOREDUCTASE DOMAIN-CONTAINING PROTEIN 2"/>
    <property type="match status" value="1"/>
</dbReference>
<protein>
    <submittedName>
        <fullName evidence="2">Putative oxidoreductase CzcO</fullName>
        <ecNumber evidence="2">1.-.-.-</ecNumber>
    </submittedName>
</protein>
<sequence>MSIDRDFCIIGAGPAGLQLAYYLEKAQRSYIVLEKGDSPGTFFKTFPRHRKLISINKVHTGHCDPEINYRWDWNGLLCDDDRFMFRNYSQKYFPHADDLVRYLKDFASLQNLSVQCNVDIQLVQRDAGGFRIRDTQGNEFSCRNLVIATGLSKAYVPEIPGIELVEQYDQVTMDAADFANQRVLIIGKGNSGFETADHLVETTALIHVASPHPVKFAWQSHFVGNLRAINNNLLDTYLLKCQNATLEVEIGKIEKNGSKFLATVNYQRAMGSSEVIEYDRIICCTGFRMDRSIYSEDCKPEMTIHDRFPSLDSSWQSVNIPGLYFAGALTQSRDFKKTASAFIHGFRYNVRALASILLNRQYEEPIPSRPVAPSPFAMTEAVIQRVNRSSALWQQFSFLCDVLMVSHDGECVDYYEALPFDFVHDSLAGQYERYYTVSLEYGFGPDDDPFRSSRVAHTDAEAAENSTFLHPVIRRFSNGTLLDEQHIVENLEANWTDEALHVTPLRNYFERTLPPRTAPAAMK</sequence>
<gene>
    <name evidence="2" type="primary">czcO_1</name>
    <name evidence="2" type="ORF">Poly24_06500</name>
</gene>
<reference evidence="2 3" key="1">
    <citation type="submission" date="2019-02" db="EMBL/GenBank/DDBJ databases">
        <title>Deep-cultivation of Planctomycetes and their phenomic and genomic characterization uncovers novel biology.</title>
        <authorList>
            <person name="Wiegand S."/>
            <person name="Jogler M."/>
            <person name="Boedeker C."/>
            <person name="Pinto D."/>
            <person name="Vollmers J."/>
            <person name="Rivas-Marin E."/>
            <person name="Kohn T."/>
            <person name="Peeters S.H."/>
            <person name="Heuer A."/>
            <person name="Rast P."/>
            <person name="Oberbeckmann S."/>
            <person name="Bunk B."/>
            <person name="Jeske O."/>
            <person name="Meyerdierks A."/>
            <person name="Storesund J.E."/>
            <person name="Kallscheuer N."/>
            <person name="Luecker S."/>
            <person name="Lage O.M."/>
            <person name="Pohl T."/>
            <person name="Merkel B.J."/>
            <person name="Hornburger P."/>
            <person name="Mueller R.-W."/>
            <person name="Bruemmer F."/>
            <person name="Labrenz M."/>
            <person name="Spormann A.M."/>
            <person name="Op den Camp H."/>
            <person name="Overmann J."/>
            <person name="Amann R."/>
            <person name="Jetten M.S.M."/>
            <person name="Mascher T."/>
            <person name="Medema M.H."/>
            <person name="Devos D.P."/>
            <person name="Kaster A.-K."/>
            <person name="Ovreas L."/>
            <person name="Rohde M."/>
            <person name="Galperin M.Y."/>
            <person name="Jogler C."/>
        </authorList>
    </citation>
    <scope>NUCLEOTIDE SEQUENCE [LARGE SCALE GENOMIC DNA]</scope>
    <source>
        <strain evidence="2 3">Poly24</strain>
    </source>
</reference>
<keyword evidence="1 2" id="KW-0560">Oxidoreductase</keyword>
<organism evidence="2 3">
    <name type="scientific">Rosistilla carotiformis</name>
    <dbReference type="NCBI Taxonomy" id="2528017"/>
    <lineage>
        <taxon>Bacteria</taxon>
        <taxon>Pseudomonadati</taxon>
        <taxon>Planctomycetota</taxon>
        <taxon>Planctomycetia</taxon>
        <taxon>Pirellulales</taxon>
        <taxon>Pirellulaceae</taxon>
        <taxon>Rosistilla</taxon>
    </lineage>
</organism>
<dbReference type="OrthoDB" id="9778740at2"/>
<dbReference type="PANTHER" id="PTHR43539">
    <property type="entry name" value="FLAVIN-BINDING MONOOXYGENASE-LIKE PROTEIN (AFU_ORTHOLOGUE AFUA_4G09220)"/>
    <property type="match status" value="1"/>
</dbReference>
<dbReference type="InterPro" id="IPR050982">
    <property type="entry name" value="Auxin_biosynth/cation_transpt"/>
</dbReference>